<dbReference type="Proteomes" id="UP001215598">
    <property type="component" value="Unassembled WGS sequence"/>
</dbReference>
<feature type="compositionally biased region" description="Basic and acidic residues" evidence="1">
    <location>
        <begin position="24"/>
        <end position="41"/>
    </location>
</feature>
<feature type="region of interest" description="Disordered" evidence="1">
    <location>
        <begin position="121"/>
        <end position="143"/>
    </location>
</feature>
<evidence type="ECO:0000256" key="1">
    <source>
        <dbReference type="SAM" id="MobiDB-lite"/>
    </source>
</evidence>
<keyword evidence="3" id="KW-1185">Reference proteome</keyword>
<dbReference type="AlphaFoldDB" id="A0AAD7MJU0"/>
<protein>
    <submittedName>
        <fullName evidence="2">Uncharacterized protein</fullName>
    </submittedName>
</protein>
<gene>
    <name evidence="2" type="ORF">B0H16DRAFT_1474616</name>
</gene>
<comment type="caution">
    <text evidence="2">The sequence shown here is derived from an EMBL/GenBank/DDBJ whole genome shotgun (WGS) entry which is preliminary data.</text>
</comment>
<dbReference type="EMBL" id="JARKIB010000245">
    <property type="protein sequence ID" value="KAJ7720044.1"/>
    <property type="molecule type" value="Genomic_DNA"/>
</dbReference>
<evidence type="ECO:0000313" key="3">
    <source>
        <dbReference type="Proteomes" id="UP001215598"/>
    </source>
</evidence>
<proteinExistence type="predicted"/>
<accession>A0AAD7MJU0</accession>
<name>A0AAD7MJU0_9AGAR</name>
<sequence length="248" mass="26690">MFGRGSNRVQPAGQDASETLEDGDLGRSDDNSEDRIPEFEEDRMAGCRAMGAASPRHEGGRQEVCLADIGKISGGANLPQTPVTQEVGGIKVSDTDHGNIWTPNTGGGRGVTLTSVTRQSSYPVRNSTCQSNSSTSPSRNKVQPEIRIHGASLLHAHDGRQEENLDASRTVKMHKGRIWGGKRSNYKPIGNTQVVIQKVFRNALKPGKMPRKDPGDQFGGGSNLRIAEMPSEIKESLVLPNECFGEAG</sequence>
<evidence type="ECO:0000313" key="2">
    <source>
        <dbReference type="EMBL" id="KAJ7720044.1"/>
    </source>
</evidence>
<organism evidence="2 3">
    <name type="scientific">Mycena metata</name>
    <dbReference type="NCBI Taxonomy" id="1033252"/>
    <lineage>
        <taxon>Eukaryota</taxon>
        <taxon>Fungi</taxon>
        <taxon>Dikarya</taxon>
        <taxon>Basidiomycota</taxon>
        <taxon>Agaricomycotina</taxon>
        <taxon>Agaricomycetes</taxon>
        <taxon>Agaricomycetidae</taxon>
        <taxon>Agaricales</taxon>
        <taxon>Marasmiineae</taxon>
        <taxon>Mycenaceae</taxon>
        <taxon>Mycena</taxon>
    </lineage>
</organism>
<reference evidence="2" key="1">
    <citation type="submission" date="2023-03" db="EMBL/GenBank/DDBJ databases">
        <title>Massive genome expansion in bonnet fungi (Mycena s.s.) driven by repeated elements and novel gene families across ecological guilds.</title>
        <authorList>
            <consortium name="Lawrence Berkeley National Laboratory"/>
            <person name="Harder C.B."/>
            <person name="Miyauchi S."/>
            <person name="Viragh M."/>
            <person name="Kuo A."/>
            <person name="Thoen E."/>
            <person name="Andreopoulos B."/>
            <person name="Lu D."/>
            <person name="Skrede I."/>
            <person name="Drula E."/>
            <person name="Henrissat B."/>
            <person name="Morin E."/>
            <person name="Kohler A."/>
            <person name="Barry K."/>
            <person name="LaButti K."/>
            <person name="Morin E."/>
            <person name="Salamov A."/>
            <person name="Lipzen A."/>
            <person name="Mereny Z."/>
            <person name="Hegedus B."/>
            <person name="Baldrian P."/>
            <person name="Stursova M."/>
            <person name="Weitz H."/>
            <person name="Taylor A."/>
            <person name="Grigoriev I.V."/>
            <person name="Nagy L.G."/>
            <person name="Martin F."/>
            <person name="Kauserud H."/>
        </authorList>
    </citation>
    <scope>NUCLEOTIDE SEQUENCE</scope>
    <source>
        <strain evidence="2">CBHHK182m</strain>
    </source>
</reference>
<feature type="compositionally biased region" description="Low complexity" evidence="1">
    <location>
        <begin position="125"/>
        <end position="140"/>
    </location>
</feature>
<feature type="region of interest" description="Disordered" evidence="1">
    <location>
        <begin position="1"/>
        <end position="41"/>
    </location>
</feature>